<gene>
    <name evidence="2" type="ORF">PKB_3103</name>
</gene>
<dbReference type="PATRIC" id="fig|1301098.3.peg.3129"/>
<dbReference type="InterPro" id="IPR011083">
    <property type="entry name" value="Phage_tail_collar_dom"/>
</dbReference>
<evidence type="ECO:0000313" key="3">
    <source>
        <dbReference type="Proteomes" id="UP000025241"/>
    </source>
</evidence>
<dbReference type="InterPro" id="IPR037053">
    <property type="entry name" value="Phage_tail_collar_dom_sf"/>
</dbReference>
<reference evidence="2 3" key="2">
    <citation type="submission" date="2014-05" db="EMBL/GenBank/DDBJ databases">
        <title>Genome sequence of the 3-chlorobenzoate degrading bacterium Pseudomonas knackmussii B13 shows multiple evidence for horizontal gene transfer.</title>
        <authorList>
            <person name="Miyazaki R."/>
            <person name="Bertelli C."/>
            <person name="Falquet L."/>
            <person name="Robinson-Rechavi M."/>
            <person name="Gharib W."/>
            <person name="Roy S."/>
            <person name="Van der Meer J.R."/>
        </authorList>
    </citation>
    <scope>NUCLEOTIDE SEQUENCE [LARGE SCALE GENOMIC DNA]</scope>
    <source>
        <strain evidence="2 3">B13</strain>
    </source>
</reference>
<accession>A0A024HHE6</accession>
<dbReference type="EMBL" id="HG322950">
    <property type="protein sequence ID" value="CDF84450.1"/>
    <property type="molecule type" value="Genomic_DNA"/>
</dbReference>
<keyword evidence="3" id="KW-1185">Reference proteome</keyword>
<feature type="domain" description="Phage tail collar" evidence="1">
    <location>
        <begin position="6"/>
        <end position="62"/>
    </location>
</feature>
<dbReference type="AlphaFoldDB" id="A0A024HHE6"/>
<dbReference type="Proteomes" id="UP000025241">
    <property type="component" value="Chromosome I"/>
</dbReference>
<sequence>MEVFIGTIIPFGFNFAPRGWATCSGQLLPISQYSAVFALLGTMYGGNGQTNFGLPDLRGRTPLSYGQGLGLSNYELGQVGGTESVTLLSSNLPPHSLNVNVQLATTASSPASVPSSANSYLGASGGGQGTATIYSDAQGANPVTLKGASATFTGGGVPVSIQSPFLALNFCICLEGIFPSRD</sequence>
<reference evidence="2 3" key="1">
    <citation type="submission" date="2013-03" db="EMBL/GenBank/DDBJ databases">
        <authorList>
            <person name="Linke B."/>
        </authorList>
    </citation>
    <scope>NUCLEOTIDE SEQUENCE [LARGE SCALE GENOMIC DNA]</scope>
    <source>
        <strain evidence="2 3">B13</strain>
    </source>
</reference>
<dbReference type="HOGENOM" id="CLU_087872_1_1_6"/>
<dbReference type="Gene3D" id="3.90.1340.10">
    <property type="entry name" value="Phage tail collar domain"/>
    <property type="match status" value="1"/>
</dbReference>
<dbReference type="RefSeq" id="WP_043253012.1">
    <property type="nucleotide sequence ID" value="NZ_HG322950.1"/>
</dbReference>
<dbReference type="Pfam" id="PF07484">
    <property type="entry name" value="Collar"/>
    <property type="match status" value="1"/>
</dbReference>
<protein>
    <recommendedName>
        <fullName evidence="1">Phage tail collar domain-containing protein</fullName>
    </recommendedName>
</protein>
<dbReference type="STRING" id="1301098.PKB_3103"/>
<name>A0A024HHE6_PSEKB</name>
<dbReference type="OrthoDB" id="9810174at2"/>
<proteinExistence type="predicted"/>
<evidence type="ECO:0000259" key="1">
    <source>
        <dbReference type="Pfam" id="PF07484"/>
    </source>
</evidence>
<dbReference type="eggNOG" id="COG4675">
    <property type="taxonomic scope" value="Bacteria"/>
</dbReference>
<evidence type="ECO:0000313" key="2">
    <source>
        <dbReference type="EMBL" id="CDF84450.1"/>
    </source>
</evidence>
<dbReference type="SUPFAM" id="SSF88874">
    <property type="entry name" value="Receptor-binding domain of short tail fibre protein gp12"/>
    <property type="match status" value="1"/>
</dbReference>
<organism evidence="2 3">
    <name type="scientific">Pseudomonas knackmussii (strain DSM 6978 / CCUG 54928 / LMG 23759 / B13)</name>
    <dbReference type="NCBI Taxonomy" id="1301098"/>
    <lineage>
        <taxon>Bacteria</taxon>
        <taxon>Pseudomonadati</taxon>
        <taxon>Pseudomonadota</taxon>
        <taxon>Gammaproteobacteria</taxon>
        <taxon>Pseudomonadales</taxon>
        <taxon>Pseudomonadaceae</taxon>
        <taxon>Pseudomonas</taxon>
    </lineage>
</organism>
<dbReference type="KEGG" id="pkc:PKB_3103"/>